<evidence type="ECO:0008006" key="3">
    <source>
        <dbReference type="Google" id="ProtNLM"/>
    </source>
</evidence>
<reference evidence="1 2" key="1">
    <citation type="submission" date="2019-05" db="EMBL/GenBank/DDBJ databases">
        <title>Nakamurella sp. N5BH11, whole genome shotgun sequence.</title>
        <authorList>
            <person name="Tuo L."/>
        </authorList>
    </citation>
    <scope>NUCLEOTIDE SEQUENCE [LARGE SCALE GENOMIC DNA]</scope>
    <source>
        <strain evidence="1 2">N5BH11</strain>
    </source>
</reference>
<evidence type="ECO:0000313" key="1">
    <source>
        <dbReference type="EMBL" id="TKV61094.1"/>
    </source>
</evidence>
<keyword evidence="2" id="KW-1185">Reference proteome</keyword>
<dbReference type="Pfam" id="PF14305">
    <property type="entry name" value="ATPgrasp_TupA"/>
    <property type="match status" value="1"/>
</dbReference>
<comment type="caution">
    <text evidence="1">The sequence shown here is derived from an EMBL/GenBank/DDBJ whole genome shotgun (WGS) entry which is preliminary data.</text>
</comment>
<sequence>MHRAPTLRRRDPLSPLQSLLRDLARRADETAVRVLAAGGAGTAGLAGWWDGVVLRHRMRQALGYRPDVTTPRTYNEKLAWRILHDANPLLALTTDKLGVREYVADRVGSDVLIPVLGVYERAEDLPWDELPEQFVLKATHGCEMTAVVRDKSAADRRAVLAEARSWLGRDYYELSHERVYRGLPRRLMVESLLTDEDGGQPADFKLLVFHGRVALVRVHSDRFADHRVNFFDSELRPLRLTQVYPERPGQHLPVQAASLVTVAEKLAHDLDYARVDLYLARGRIWFGEITHHDGNACVPWRPFEMDEALGDLWRVPITGGREGHSEPVSSDEAWARFDRLVADLRRETADH</sequence>
<protein>
    <recommendedName>
        <fullName evidence="3">Glycosyl transferase</fullName>
    </recommendedName>
</protein>
<accession>A0A4U6QKS4</accession>
<evidence type="ECO:0000313" key="2">
    <source>
        <dbReference type="Proteomes" id="UP000306985"/>
    </source>
</evidence>
<dbReference type="OrthoDB" id="9791827at2"/>
<dbReference type="Proteomes" id="UP000306985">
    <property type="component" value="Unassembled WGS sequence"/>
</dbReference>
<dbReference type="AlphaFoldDB" id="A0A4U6QKS4"/>
<gene>
    <name evidence="1" type="ORF">FDO65_05485</name>
</gene>
<proteinExistence type="predicted"/>
<name>A0A4U6QKS4_9ACTN</name>
<dbReference type="InterPro" id="IPR029465">
    <property type="entry name" value="ATPgrasp_TupA"/>
</dbReference>
<dbReference type="EMBL" id="SZZH01000001">
    <property type="protein sequence ID" value="TKV61094.1"/>
    <property type="molecule type" value="Genomic_DNA"/>
</dbReference>
<organism evidence="1 2">
    <name type="scientific">Nakamurella flava</name>
    <dbReference type="NCBI Taxonomy" id="2576308"/>
    <lineage>
        <taxon>Bacteria</taxon>
        <taxon>Bacillati</taxon>
        <taxon>Actinomycetota</taxon>
        <taxon>Actinomycetes</taxon>
        <taxon>Nakamurellales</taxon>
        <taxon>Nakamurellaceae</taxon>
        <taxon>Nakamurella</taxon>
    </lineage>
</organism>
<dbReference type="RefSeq" id="WP_137448397.1">
    <property type="nucleotide sequence ID" value="NZ_SZZH01000001.1"/>
</dbReference>